<name>C0EJ77_9FIRM</name>
<reference evidence="1 2" key="2">
    <citation type="submission" date="2009-02" db="EMBL/GenBank/DDBJ databases">
        <title>Draft genome sequence of Clostridium methylpentosum (DSM 5476).</title>
        <authorList>
            <person name="Sudarsanam P."/>
            <person name="Ley R."/>
            <person name="Guruge J."/>
            <person name="Turnbaugh P.J."/>
            <person name="Mahowald M."/>
            <person name="Liep D."/>
            <person name="Gordon J."/>
        </authorList>
    </citation>
    <scope>NUCLEOTIDE SEQUENCE [LARGE SCALE GENOMIC DNA]</scope>
    <source>
        <strain evidence="1 2">DSM 5476</strain>
    </source>
</reference>
<organism evidence="1 2">
    <name type="scientific">[Clostridium] methylpentosum DSM 5476</name>
    <dbReference type="NCBI Taxonomy" id="537013"/>
    <lineage>
        <taxon>Bacteria</taxon>
        <taxon>Bacillati</taxon>
        <taxon>Bacillota</taxon>
        <taxon>Clostridia</taxon>
        <taxon>Eubacteriales</taxon>
        <taxon>Oscillospiraceae</taxon>
        <taxon>Oscillospiraceae incertae sedis</taxon>
    </lineage>
</organism>
<proteinExistence type="predicted"/>
<accession>C0EJ77</accession>
<dbReference type="HOGENOM" id="CLU_2933185_0_0_9"/>
<protein>
    <submittedName>
        <fullName evidence="1">Uncharacterized protein</fullName>
    </submittedName>
</protein>
<comment type="caution">
    <text evidence="1">The sequence shown here is derived from an EMBL/GenBank/DDBJ whole genome shotgun (WGS) entry which is preliminary data.</text>
</comment>
<evidence type="ECO:0000313" key="2">
    <source>
        <dbReference type="Proteomes" id="UP000003340"/>
    </source>
</evidence>
<dbReference type="AlphaFoldDB" id="C0EJ77"/>
<dbReference type="Proteomes" id="UP000003340">
    <property type="component" value="Unassembled WGS sequence"/>
</dbReference>
<reference evidence="1 2" key="1">
    <citation type="submission" date="2009-01" db="EMBL/GenBank/DDBJ databases">
        <authorList>
            <person name="Fulton L."/>
            <person name="Clifton S."/>
            <person name="Fulton B."/>
            <person name="Xu J."/>
            <person name="Minx P."/>
            <person name="Pepin K.H."/>
            <person name="Johnson M."/>
            <person name="Bhonagiri V."/>
            <person name="Nash W.E."/>
            <person name="Mardis E.R."/>
            <person name="Wilson R.K."/>
        </authorList>
    </citation>
    <scope>NUCLEOTIDE SEQUENCE [LARGE SCALE GENOMIC DNA]</scope>
    <source>
        <strain evidence="1 2">DSM 5476</strain>
    </source>
</reference>
<sequence>MWPCWPFNAQKKTLFFAFASSFYQAFPSIGCSHNHKGKFIDRKTPMSFFINWNRDCRPVV</sequence>
<evidence type="ECO:0000313" key="1">
    <source>
        <dbReference type="EMBL" id="EEG28542.1"/>
    </source>
</evidence>
<gene>
    <name evidence="1" type="ORF">CLOSTMETH_03929</name>
</gene>
<dbReference type="EMBL" id="ACEC01000136">
    <property type="protein sequence ID" value="EEG28542.1"/>
    <property type="molecule type" value="Genomic_DNA"/>
</dbReference>
<dbReference type="STRING" id="537013.CLOSTMETH_03929"/>
<keyword evidence="2" id="KW-1185">Reference proteome</keyword>